<name>A0A2G9TKM5_TELCI</name>
<keyword evidence="3" id="KW-1185">Reference proteome</keyword>
<dbReference type="Gene3D" id="3.40.50.720">
    <property type="entry name" value="NAD(P)-binding Rossmann-like Domain"/>
    <property type="match status" value="1"/>
</dbReference>
<organism evidence="2 3">
    <name type="scientific">Teladorsagia circumcincta</name>
    <name type="common">Brown stomach worm</name>
    <name type="synonym">Ostertagia circumcincta</name>
    <dbReference type="NCBI Taxonomy" id="45464"/>
    <lineage>
        <taxon>Eukaryota</taxon>
        <taxon>Metazoa</taxon>
        <taxon>Ecdysozoa</taxon>
        <taxon>Nematoda</taxon>
        <taxon>Chromadorea</taxon>
        <taxon>Rhabditida</taxon>
        <taxon>Rhabditina</taxon>
        <taxon>Rhabditomorpha</taxon>
        <taxon>Strongyloidea</taxon>
        <taxon>Trichostrongylidae</taxon>
        <taxon>Teladorsagia</taxon>
    </lineage>
</organism>
<evidence type="ECO:0008006" key="4">
    <source>
        <dbReference type="Google" id="ProtNLM"/>
    </source>
</evidence>
<feature type="non-terminal residue" evidence="2">
    <location>
        <position position="1"/>
    </location>
</feature>
<sequence>LSAFISLCAFRVQETITANVEINSDVGNPPLYVQVNNAGGTNSAGWQKPELQCDLSNFEYTLNLNTKSVLRLCQLAFPHLTESKGEIINVSSVAGLPNGATLASPYYSIAKAAQDQLTRNLAIYFIQKGVRVNGITISARIRSIFALVALKRAVGLVSSANGILDRDEPPQFVQEVFAVVLPLPQYLEEVVIPEFAFEAVPFADLALQDGPQAFNTLSVGSCRRIHEVDAVVHRLVDVTEIGEVVVTTPHVGSNRSSRNDVPLDYTFQSSGVAFVDDFDEDHLRSVLDSSDEPISANDTANVVLPAHDVGFVDLYDRVRAAKLYDVVPVELDEHISEPLAPLQDRVLLHFERSSHFRRRAQIVSEQVARQKDLLSITMQGLEECVLQVTDLPVDSRLPARAKGALELPSPIFTIGALLLGDLPRIPAVWAWAILPEQSSFSKPGVELLRRHRGQLRPG</sequence>
<dbReference type="EMBL" id="KZ361015">
    <property type="protein sequence ID" value="PIO58485.1"/>
    <property type="molecule type" value="Genomic_DNA"/>
</dbReference>
<evidence type="ECO:0000256" key="1">
    <source>
        <dbReference type="RuleBase" id="RU000363"/>
    </source>
</evidence>
<dbReference type="PANTHER" id="PTHR44115:SF4">
    <property type="entry name" value="OXIDOREDUCTASE"/>
    <property type="match status" value="1"/>
</dbReference>
<evidence type="ECO:0000313" key="3">
    <source>
        <dbReference type="Proteomes" id="UP000230423"/>
    </source>
</evidence>
<dbReference type="InterPro" id="IPR036291">
    <property type="entry name" value="NAD(P)-bd_dom_sf"/>
</dbReference>
<protein>
    <recommendedName>
        <fullName evidence="4">Oxidoreductase, short chain dehydrogenase/reductase family protein</fullName>
    </recommendedName>
</protein>
<proteinExistence type="inferred from homology"/>
<gene>
    <name evidence="2" type="ORF">TELCIR_20079</name>
</gene>
<dbReference type="SUPFAM" id="SSF51735">
    <property type="entry name" value="NAD(P)-binding Rossmann-fold domains"/>
    <property type="match status" value="1"/>
</dbReference>
<dbReference type="PANTHER" id="PTHR44115">
    <property type="entry name" value="PROTEIN CBG09704"/>
    <property type="match status" value="1"/>
</dbReference>
<dbReference type="Proteomes" id="UP000230423">
    <property type="component" value="Unassembled WGS sequence"/>
</dbReference>
<dbReference type="PRINTS" id="PR00080">
    <property type="entry name" value="SDRFAMILY"/>
</dbReference>
<dbReference type="AlphaFoldDB" id="A0A2G9TKM5"/>
<dbReference type="OrthoDB" id="2102561at2759"/>
<dbReference type="InterPro" id="IPR002347">
    <property type="entry name" value="SDR_fam"/>
</dbReference>
<dbReference type="Pfam" id="PF00106">
    <property type="entry name" value="adh_short"/>
    <property type="match status" value="1"/>
</dbReference>
<accession>A0A2G9TKM5</accession>
<reference evidence="2 3" key="1">
    <citation type="submission" date="2015-09" db="EMBL/GenBank/DDBJ databases">
        <title>Draft genome of the parasitic nematode Teladorsagia circumcincta isolate WARC Sus (inbred).</title>
        <authorList>
            <person name="Mitreva M."/>
        </authorList>
    </citation>
    <scope>NUCLEOTIDE SEQUENCE [LARGE SCALE GENOMIC DNA]</scope>
    <source>
        <strain evidence="2 3">S</strain>
    </source>
</reference>
<dbReference type="PRINTS" id="PR00081">
    <property type="entry name" value="GDHRDH"/>
</dbReference>
<evidence type="ECO:0000313" key="2">
    <source>
        <dbReference type="EMBL" id="PIO58485.1"/>
    </source>
</evidence>
<comment type="similarity">
    <text evidence="1">Belongs to the short-chain dehydrogenases/reductases (SDR) family.</text>
</comment>